<dbReference type="EMBL" id="DXHS01000083">
    <property type="protein sequence ID" value="HIW02748.1"/>
    <property type="molecule type" value="Genomic_DNA"/>
</dbReference>
<keyword evidence="2" id="KW-1133">Transmembrane helix</keyword>
<feature type="region of interest" description="Disordered" evidence="1">
    <location>
        <begin position="166"/>
        <end position="189"/>
    </location>
</feature>
<evidence type="ECO:0000256" key="2">
    <source>
        <dbReference type="SAM" id="Phobius"/>
    </source>
</evidence>
<organism evidence="3 4">
    <name type="scientific">Candidatus Protoclostridium stercorigallinarum</name>
    <dbReference type="NCBI Taxonomy" id="2838741"/>
    <lineage>
        <taxon>Bacteria</taxon>
        <taxon>Bacillati</taxon>
        <taxon>Bacillota</taxon>
        <taxon>Clostridia</taxon>
        <taxon>Candidatus Protoclostridium</taxon>
    </lineage>
</organism>
<dbReference type="InterPro" id="IPR010387">
    <property type="entry name" value="QueT"/>
</dbReference>
<feature type="transmembrane region" description="Helical" evidence="2">
    <location>
        <begin position="100"/>
        <end position="122"/>
    </location>
</feature>
<feature type="transmembrane region" description="Helical" evidence="2">
    <location>
        <begin position="134"/>
        <end position="156"/>
    </location>
</feature>
<feature type="transmembrane region" description="Helical" evidence="2">
    <location>
        <begin position="6"/>
        <end position="29"/>
    </location>
</feature>
<dbReference type="AlphaFoldDB" id="A0A9D1TRG5"/>
<accession>A0A9D1TRG5</accession>
<dbReference type="Pfam" id="PF06177">
    <property type="entry name" value="QueT"/>
    <property type="match status" value="1"/>
</dbReference>
<dbReference type="PANTHER" id="PTHR40044">
    <property type="entry name" value="INTEGRAL MEMBRANE PROTEIN-RELATED"/>
    <property type="match status" value="1"/>
</dbReference>
<feature type="transmembrane region" description="Helical" evidence="2">
    <location>
        <begin position="41"/>
        <end position="66"/>
    </location>
</feature>
<feature type="transmembrane region" description="Helical" evidence="2">
    <location>
        <begin position="72"/>
        <end position="93"/>
    </location>
</feature>
<comment type="caution">
    <text evidence="3">The sequence shown here is derived from an EMBL/GenBank/DDBJ whole genome shotgun (WGS) entry which is preliminary data.</text>
</comment>
<gene>
    <name evidence="3" type="ORF">H9892_05350</name>
</gene>
<sequence length="189" mass="20063">MKIAKIVARAGVIAALYTGLTYAFAFSSFATWTVQFRISEVLTILPLFWGEAVVGLWVGCLLGNLISAPLDIAFGSTATLVAALLTFVIGRLLRRGRLRVILGAIPPVVVNALVVPLTFTVFAGAPAAYPLQSLFVFLGQLAVLAVGGVPFGLGLTRYLTRYRAKKSDAKTLSAPDPLAAETPGRDKKE</sequence>
<proteinExistence type="predicted"/>
<keyword evidence="2" id="KW-0472">Membrane</keyword>
<name>A0A9D1TRG5_9FIRM</name>
<protein>
    <submittedName>
        <fullName evidence="3">QueT transporter family protein</fullName>
    </submittedName>
</protein>
<keyword evidence="2" id="KW-0812">Transmembrane</keyword>
<evidence type="ECO:0000256" key="1">
    <source>
        <dbReference type="SAM" id="MobiDB-lite"/>
    </source>
</evidence>
<evidence type="ECO:0000313" key="3">
    <source>
        <dbReference type="EMBL" id="HIW02748.1"/>
    </source>
</evidence>
<reference evidence="3" key="2">
    <citation type="submission" date="2021-04" db="EMBL/GenBank/DDBJ databases">
        <authorList>
            <person name="Gilroy R."/>
        </authorList>
    </citation>
    <scope>NUCLEOTIDE SEQUENCE</scope>
    <source>
        <strain evidence="3">12435</strain>
    </source>
</reference>
<reference evidence="3" key="1">
    <citation type="journal article" date="2021" name="PeerJ">
        <title>Extensive microbial diversity within the chicken gut microbiome revealed by metagenomics and culture.</title>
        <authorList>
            <person name="Gilroy R."/>
            <person name="Ravi A."/>
            <person name="Getino M."/>
            <person name="Pursley I."/>
            <person name="Horton D.L."/>
            <person name="Alikhan N.F."/>
            <person name="Baker D."/>
            <person name="Gharbi K."/>
            <person name="Hall N."/>
            <person name="Watson M."/>
            <person name="Adriaenssens E.M."/>
            <person name="Foster-Nyarko E."/>
            <person name="Jarju S."/>
            <person name="Secka A."/>
            <person name="Antonio M."/>
            <person name="Oren A."/>
            <person name="Chaudhuri R.R."/>
            <person name="La Ragione R."/>
            <person name="Hildebrand F."/>
            <person name="Pallen M.J."/>
        </authorList>
    </citation>
    <scope>NUCLEOTIDE SEQUENCE</scope>
    <source>
        <strain evidence="3">12435</strain>
    </source>
</reference>
<evidence type="ECO:0000313" key="4">
    <source>
        <dbReference type="Proteomes" id="UP000823990"/>
    </source>
</evidence>
<dbReference type="Proteomes" id="UP000823990">
    <property type="component" value="Unassembled WGS sequence"/>
</dbReference>
<dbReference type="PANTHER" id="PTHR40044:SF1">
    <property type="entry name" value="INTEGRAL MEMBRANE PROTEIN"/>
    <property type="match status" value="1"/>
</dbReference>